<accession>A0ABR7HT46</accession>
<feature type="transmembrane region" description="Helical" evidence="1">
    <location>
        <begin position="85"/>
        <end position="107"/>
    </location>
</feature>
<reference evidence="2 3" key="1">
    <citation type="submission" date="2020-08" db="EMBL/GenBank/DDBJ databases">
        <title>Genome public.</title>
        <authorList>
            <person name="Liu C."/>
            <person name="Sun Q."/>
        </authorList>
    </citation>
    <scope>NUCLEOTIDE SEQUENCE [LARGE SCALE GENOMIC DNA]</scope>
    <source>
        <strain evidence="2 3">New-38</strain>
    </source>
</reference>
<keyword evidence="1" id="KW-1133">Transmembrane helix</keyword>
<dbReference type="Proteomes" id="UP000660021">
    <property type="component" value="Unassembled WGS sequence"/>
</dbReference>
<evidence type="ECO:0000313" key="3">
    <source>
        <dbReference type="Proteomes" id="UP000660021"/>
    </source>
</evidence>
<feature type="transmembrane region" description="Helical" evidence="1">
    <location>
        <begin position="119"/>
        <end position="139"/>
    </location>
</feature>
<protein>
    <recommendedName>
        <fullName evidence="4">TraX protein</fullName>
    </recommendedName>
</protein>
<name>A0ABR7HT46_9FIRM</name>
<keyword evidence="3" id="KW-1185">Reference proteome</keyword>
<feature type="transmembrane region" description="Helical" evidence="1">
    <location>
        <begin position="60"/>
        <end position="78"/>
    </location>
</feature>
<proteinExistence type="predicted"/>
<comment type="caution">
    <text evidence="2">The sequence shown here is derived from an EMBL/GenBank/DDBJ whole genome shotgun (WGS) entry which is preliminary data.</text>
</comment>
<gene>
    <name evidence="2" type="ORF">H8S34_07445</name>
</gene>
<organism evidence="2 3">
    <name type="scientific">Pseudoflavonifractor hominis</name>
    <dbReference type="NCBI Taxonomy" id="2763059"/>
    <lineage>
        <taxon>Bacteria</taxon>
        <taxon>Bacillati</taxon>
        <taxon>Bacillota</taxon>
        <taxon>Clostridia</taxon>
        <taxon>Eubacteriales</taxon>
        <taxon>Oscillospiraceae</taxon>
        <taxon>Pseudoflavonifractor</taxon>
    </lineage>
</organism>
<dbReference type="EMBL" id="JACOPR010000003">
    <property type="protein sequence ID" value="MBC5730668.1"/>
    <property type="molecule type" value="Genomic_DNA"/>
</dbReference>
<keyword evidence="1" id="KW-0472">Membrane</keyword>
<evidence type="ECO:0000313" key="2">
    <source>
        <dbReference type="EMBL" id="MBC5730668.1"/>
    </source>
</evidence>
<evidence type="ECO:0008006" key="4">
    <source>
        <dbReference type="Google" id="ProtNLM"/>
    </source>
</evidence>
<keyword evidence="1" id="KW-0812">Transmembrane</keyword>
<sequence>MMLNILEQGRSTPHRGKKVLCIGGVAAVLVLGAVLAEGGIIVLPFMLTAYVLRDRVALRNGLWLAGSAVLLALSYVPYPTRFETLVMLGYNSDFLFVLAIPFLMLYNGERGPKTAASKYLFYGFYPLHLWVIGLLALAVA</sequence>
<evidence type="ECO:0000256" key="1">
    <source>
        <dbReference type="SAM" id="Phobius"/>
    </source>
</evidence>